<dbReference type="Gene3D" id="3.90.1150.10">
    <property type="entry name" value="Aspartate Aminotransferase, domain 1"/>
    <property type="match status" value="1"/>
</dbReference>
<evidence type="ECO:0000256" key="9">
    <source>
        <dbReference type="RuleBase" id="RU003693"/>
    </source>
</evidence>
<dbReference type="RefSeq" id="XP_018735385.1">
    <property type="nucleotide sequence ID" value="XM_018878041.1"/>
</dbReference>
<evidence type="ECO:0000256" key="6">
    <source>
        <dbReference type="ARBA" id="ARBA00022679"/>
    </source>
</evidence>
<dbReference type="OrthoDB" id="2015537at2759"/>
<dbReference type="CDD" id="cd00609">
    <property type="entry name" value="AAT_like"/>
    <property type="match status" value="1"/>
</dbReference>
<feature type="domain" description="Aminotransferase class I/classII large" evidence="10">
    <location>
        <begin position="19"/>
        <end position="317"/>
    </location>
</feature>
<dbReference type="GO" id="GO:0000105">
    <property type="term" value="P:L-histidine biosynthetic process"/>
    <property type="evidence" value="ECO:0007669"/>
    <property type="project" value="EnsemblFungi"/>
</dbReference>
<dbReference type="EMBL" id="CP014501">
    <property type="protein sequence ID" value="ANB12908.1"/>
    <property type="molecule type" value="Genomic_DNA"/>
</dbReference>
<evidence type="ECO:0000256" key="5">
    <source>
        <dbReference type="ARBA" id="ARBA00022576"/>
    </source>
</evidence>
<dbReference type="PANTHER" id="PTHR42885">
    <property type="entry name" value="HISTIDINOL-PHOSPHATE AMINOTRANSFERASE-RELATED"/>
    <property type="match status" value="1"/>
</dbReference>
<proteinExistence type="inferred from homology"/>
<evidence type="ECO:0000256" key="2">
    <source>
        <dbReference type="ARBA" id="ARBA00005011"/>
    </source>
</evidence>
<reference evidence="11 12" key="1">
    <citation type="submission" date="2016-02" db="EMBL/GenBank/DDBJ databases">
        <title>Complete genome sequence and transcriptome regulation of the pentose utilising yeast Sugiyamaella lignohabitans.</title>
        <authorList>
            <person name="Bellasio M."/>
            <person name="Peymann A."/>
            <person name="Valli M."/>
            <person name="Sipitzky M."/>
            <person name="Graf A."/>
            <person name="Sauer M."/>
            <person name="Marx H."/>
            <person name="Mattanovich D."/>
        </authorList>
    </citation>
    <scope>NUCLEOTIDE SEQUENCE [LARGE SCALE GENOMIC DNA]</scope>
    <source>
        <strain evidence="11 12">CBS 10342</strain>
    </source>
</reference>
<organism evidence="11 12">
    <name type="scientific">Sugiyamaella lignohabitans</name>
    <dbReference type="NCBI Taxonomy" id="796027"/>
    <lineage>
        <taxon>Eukaryota</taxon>
        <taxon>Fungi</taxon>
        <taxon>Dikarya</taxon>
        <taxon>Ascomycota</taxon>
        <taxon>Saccharomycotina</taxon>
        <taxon>Dipodascomycetes</taxon>
        <taxon>Dipodascales</taxon>
        <taxon>Trichomonascaceae</taxon>
        <taxon>Sugiyamaella</taxon>
    </lineage>
</organism>
<dbReference type="GO" id="GO:0030170">
    <property type="term" value="F:pyridoxal phosphate binding"/>
    <property type="evidence" value="ECO:0007669"/>
    <property type="project" value="InterPro"/>
</dbReference>
<dbReference type="KEGG" id="slb:AWJ20_1186"/>
<dbReference type="EC" id="2.6.1.9" evidence="4"/>
<comment type="pathway">
    <text evidence="2">Amino-acid biosynthesis; L-histidine biosynthesis; L-histidine from 5-phospho-alpha-D-ribose 1-diphosphate: step 7/9.</text>
</comment>
<dbReference type="Proteomes" id="UP000189580">
    <property type="component" value="Chromosome a"/>
</dbReference>
<dbReference type="InterPro" id="IPR015421">
    <property type="entry name" value="PyrdxlP-dep_Trfase_major"/>
</dbReference>
<dbReference type="Pfam" id="PF00155">
    <property type="entry name" value="Aminotran_1_2"/>
    <property type="match status" value="1"/>
</dbReference>
<evidence type="ECO:0000259" key="10">
    <source>
        <dbReference type="Pfam" id="PF00155"/>
    </source>
</evidence>
<keyword evidence="5" id="KW-0032">Aminotransferase</keyword>
<dbReference type="InterPro" id="IPR001917">
    <property type="entry name" value="Aminotrans_II_pyridoxalP_BS"/>
</dbReference>
<evidence type="ECO:0000256" key="3">
    <source>
        <dbReference type="ARBA" id="ARBA00008392"/>
    </source>
</evidence>
<dbReference type="GO" id="GO:0004400">
    <property type="term" value="F:histidinol-phosphate transaminase activity"/>
    <property type="evidence" value="ECO:0007669"/>
    <property type="project" value="UniProtKB-EC"/>
</dbReference>
<comment type="cofactor">
    <cofactor evidence="1 9">
        <name>pyridoxal 5'-phosphate</name>
        <dbReference type="ChEBI" id="CHEBI:597326"/>
    </cofactor>
</comment>
<dbReference type="GeneID" id="30032960"/>
<dbReference type="SUPFAM" id="SSF53383">
    <property type="entry name" value="PLP-dependent transferases"/>
    <property type="match status" value="1"/>
</dbReference>
<dbReference type="InterPro" id="IPR004839">
    <property type="entry name" value="Aminotransferase_I/II_large"/>
</dbReference>
<evidence type="ECO:0000256" key="8">
    <source>
        <dbReference type="ARBA" id="ARBA00047481"/>
    </source>
</evidence>
<name>A0A161HLG2_9ASCO</name>
<accession>A0A161HLG2</accession>
<evidence type="ECO:0000256" key="7">
    <source>
        <dbReference type="ARBA" id="ARBA00022898"/>
    </source>
</evidence>
<keyword evidence="7 9" id="KW-0663">Pyridoxal phosphate</keyword>
<dbReference type="Gene3D" id="3.40.640.10">
    <property type="entry name" value="Type I PLP-dependent aspartate aminotransferase-like (Major domain)"/>
    <property type="match status" value="1"/>
</dbReference>
<evidence type="ECO:0000313" key="12">
    <source>
        <dbReference type="Proteomes" id="UP000189580"/>
    </source>
</evidence>
<evidence type="ECO:0000313" key="11">
    <source>
        <dbReference type="EMBL" id="ANB12908.1"/>
    </source>
</evidence>
<dbReference type="AlphaFoldDB" id="A0A161HLG2"/>
<comment type="catalytic activity">
    <reaction evidence="8">
        <text>L-histidinol phosphate + 2-oxoglutarate = 3-(imidazol-4-yl)-2-oxopropyl phosphate + L-glutamate</text>
        <dbReference type="Rhea" id="RHEA:23744"/>
        <dbReference type="ChEBI" id="CHEBI:16810"/>
        <dbReference type="ChEBI" id="CHEBI:29985"/>
        <dbReference type="ChEBI" id="CHEBI:57766"/>
        <dbReference type="ChEBI" id="CHEBI:57980"/>
        <dbReference type="EC" id="2.6.1.9"/>
    </reaction>
</comment>
<dbReference type="InterPro" id="IPR015422">
    <property type="entry name" value="PyrdxlP-dep_Trfase_small"/>
</dbReference>
<evidence type="ECO:0000256" key="4">
    <source>
        <dbReference type="ARBA" id="ARBA00012748"/>
    </source>
</evidence>
<protein>
    <recommendedName>
        <fullName evidence="4">histidinol-phosphate transaminase</fullName>
        <ecNumber evidence="4">2.6.1.9</ecNumber>
    </recommendedName>
</protein>
<comment type="similarity">
    <text evidence="3 9">Belongs to the class-II pyridoxal-phosphate-dependent aminotransferase family.</text>
</comment>
<keyword evidence="12" id="KW-1185">Reference proteome</keyword>
<dbReference type="PANTHER" id="PTHR42885:SF2">
    <property type="entry name" value="HISTIDINOL-PHOSPHATE AMINOTRANSFERASE"/>
    <property type="match status" value="1"/>
</dbReference>
<keyword evidence="6" id="KW-0808">Transferase</keyword>
<dbReference type="PROSITE" id="PS00599">
    <property type="entry name" value="AA_TRANSFER_CLASS_2"/>
    <property type="match status" value="1"/>
</dbReference>
<gene>
    <name evidence="11" type="primary">HIS5</name>
    <name evidence="11" type="ORF">AWJ20_1186</name>
</gene>
<evidence type="ECO:0000256" key="1">
    <source>
        <dbReference type="ARBA" id="ARBA00001933"/>
    </source>
</evidence>
<sequence>MCDFRNSEINSADKQTLNGKVLKPENLCFGVGSDESIDAIMRVLCVPGKDKLLTCPPTYGMYAVSAQINDVEVVSINMNFIKGKFSIKPDEINARLAEDPSIKLAYICSPGNPTGSLIEKADIIKVLEHPTWNGIVVVDEAYIDFAPEGTSMAPLVNKYPNLLVMQTLSKSFGLAGVRCGVSFASPDLSRLLNSMKAPYNISTPTARLASRVLSPEGIKVMKGLVKKIIVQRDRLVRELPKLQGIGEFVGGEDANFLLVEIIDKDGKPSNDIARQVYTKLAEFRNVIVRYRGKEPGCTGCLRISIGNEEETTILLKELQSVLAEIYSE</sequence>
<dbReference type="InterPro" id="IPR015424">
    <property type="entry name" value="PyrdxlP-dep_Trfase"/>
</dbReference>